<feature type="domain" description="Interferon-related developmental regulator N-terminal" evidence="4">
    <location>
        <begin position="43"/>
        <end position="361"/>
    </location>
</feature>
<feature type="domain" description="Interferon-related developmental regulator C-terminal" evidence="3">
    <location>
        <begin position="410"/>
        <end position="458"/>
    </location>
</feature>
<sequence length="467" mass="49943">MGGRRRAQGVAAAAASCLELASLAGDGPGSVSTASVCSAFSYLDGDTEDIQVDEFERRLDALFEKRGATREKALESLAVMLRVDYRADDCVSHNETLTSRCLMALKRGSAVESSLASQLLGLHILTLGQPDEKLFQNLKPELERSAVGSTGGGAAVQMAAMDTLALAAFVLGEDETGTRAVMDRLRALWGKGDAKARAAAVRGWSFLLTSLDSQLRDDEATACLAALAGLMDERDLELRTAAGEAAAVLRCSCSAGVLSSLAEGDDEDAEDEEGEEEADLIYENNGSGGGGDRTKAHGHMPAGAGGGCHAGRRRFECGNGGGHMEELVGKMQDLALNKGDKLRRSRRERASQRSTFRGLLGALSGEAVPECRIKLQHGDSLTVEGVAATHRLAFLRRFLAGGFQAHLQHNPLLHDVFGFQPRTGRPERLTPTEKRLNRSCHSAESKARTANRQWSRDAKASRLEFGY</sequence>
<dbReference type="EMBL" id="BNCP01000050">
    <property type="protein sequence ID" value="GIL89477.1"/>
    <property type="molecule type" value="Genomic_DNA"/>
</dbReference>
<dbReference type="Proteomes" id="UP000722791">
    <property type="component" value="Unassembled WGS sequence"/>
</dbReference>
<evidence type="ECO:0008006" key="8">
    <source>
        <dbReference type="Google" id="ProtNLM"/>
    </source>
</evidence>
<organism evidence="5 7">
    <name type="scientific">Volvox reticuliferus</name>
    <dbReference type="NCBI Taxonomy" id="1737510"/>
    <lineage>
        <taxon>Eukaryota</taxon>
        <taxon>Viridiplantae</taxon>
        <taxon>Chlorophyta</taxon>
        <taxon>core chlorophytes</taxon>
        <taxon>Chlorophyceae</taxon>
        <taxon>CS clade</taxon>
        <taxon>Chlamydomonadales</taxon>
        <taxon>Volvocaceae</taxon>
        <taxon>Volvox</taxon>
    </lineage>
</organism>
<dbReference type="OrthoDB" id="686784at2759"/>
<accession>A0A8J4CTF2</accession>
<comment type="caution">
    <text evidence="5">The sequence shown here is derived from an EMBL/GenBank/DDBJ whole genome shotgun (WGS) entry which is preliminary data.</text>
</comment>
<evidence type="ECO:0000256" key="1">
    <source>
        <dbReference type="ARBA" id="ARBA00008828"/>
    </source>
</evidence>
<dbReference type="Pfam" id="PF05004">
    <property type="entry name" value="IFRD"/>
    <property type="match status" value="1"/>
</dbReference>
<dbReference type="PROSITE" id="PS51257">
    <property type="entry name" value="PROKAR_LIPOPROTEIN"/>
    <property type="match status" value="1"/>
</dbReference>
<name>A0A8J4CTF2_9CHLO</name>
<evidence type="ECO:0000256" key="2">
    <source>
        <dbReference type="SAM" id="MobiDB-lite"/>
    </source>
</evidence>
<feature type="region of interest" description="Disordered" evidence="2">
    <location>
        <begin position="262"/>
        <end position="297"/>
    </location>
</feature>
<evidence type="ECO:0000259" key="3">
    <source>
        <dbReference type="Pfam" id="PF04836"/>
    </source>
</evidence>
<dbReference type="PANTHER" id="PTHR12354:SF1">
    <property type="entry name" value="INTERFERON-RELATED DEVELOPMENTAL REGULATOR 1"/>
    <property type="match status" value="1"/>
</dbReference>
<protein>
    <recommendedName>
        <fullName evidence="8">Interferon-related developmental regulator N-terminal domain-containing protein</fullName>
    </recommendedName>
</protein>
<evidence type="ECO:0000313" key="6">
    <source>
        <dbReference type="EMBL" id="GIM16301.1"/>
    </source>
</evidence>
<gene>
    <name evidence="5" type="ORF">Vretifemale_17286</name>
    <name evidence="6" type="ORF">Vretimale_18900</name>
</gene>
<dbReference type="AlphaFoldDB" id="A0A8J4CTF2"/>
<dbReference type="InterPro" id="IPR007701">
    <property type="entry name" value="Interferon-rel_develop_reg_N"/>
</dbReference>
<dbReference type="InterPro" id="IPR016024">
    <property type="entry name" value="ARM-type_fold"/>
</dbReference>
<feature type="compositionally biased region" description="Acidic residues" evidence="2">
    <location>
        <begin position="263"/>
        <end position="280"/>
    </location>
</feature>
<evidence type="ECO:0000313" key="5">
    <source>
        <dbReference type="EMBL" id="GIL89477.1"/>
    </source>
</evidence>
<dbReference type="Pfam" id="PF04836">
    <property type="entry name" value="IFRD_C"/>
    <property type="match status" value="1"/>
</dbReference>
<reference evidence="5" key="1">
    <citation type="journal article" date="2021" name="Proc. Natl. Acad. Sci. U.S.A.">
        <title>Three genomes in the algal genus Volvox reveal the fate of a haploid sex-determining region after a transition to homothallism.</title>
        <authorList>
            <person name="Yamamoto K."/>
            <person name="Hamaji T."/>
            <person name="Kawai-Toyooka H."/>
            <person name="Matsuzaki R."/>
            <person name="Takahashi F."/>
            <person name="Nishimura Y."/>
            <person name="Kawachi M."/>
            <person name="Noguchi H."/>
            <person name="Minakuchi Y."/>
            <person name="Umen J.G."/>
            <person name="Toyoda A."/>
            <person name="Nozaki H."/>
        </authorList>
    </citation>
    <scope>NUCLEOTIDE SEQUENCE</scope>
    <source>
        <strain evidence="6">NIES-3785</strain>
        <strain evidence="5">NIES-3786</strain>
    </source>
</reference>
<dbReference type="InterPro" id="IPR006921">
    <property type="entry name" value="Interferon-rel_develop_reg_C"/>
</dbReference>
<feature type="compositionally biased region" description="Basic and acidic residues" evidence="2">
    <location>
        <begin position="424"/>
        <end position="447"/>
    </location>
</feature>
<dbReference type="Proteomes" id="UP000747110">
    <property type="component" value="Unassembled WGS sequence"/>
</dbReference>
<dbReference type="SUPFAM" id="SSF48371">
    <property type="entry name" value="ARM repeat"/>
    <property type="match status" value="1"/>
</dbReference>
<proteinExistence type="inferred from homology"/>
<comment type="similarity">
    <text evidence="1">Belongs to the IFRD family.</text>
</comment>
<dbReference type="Gene3D" id="1.25.10.10">
    <property type="entry name" value="Leucine-rich Repeat Variant"/>
    <property type="match status" value="1"/>
</dbReference>
<dbReference type="PANTHER" id="PTHR12354">
    <property type="entry name" value="INTERFERON-RELATED DEVELOPMENTAL REGULATOR"/>
    <property type="match status" value="1"/>
</dbReference>
<dbReference type="EMBL" id="BNCQ01000076">
    <property type="protein sequence ID" value="GIM16301.1"/>
    <property type="molecule type" value="Genomic_DNA"/>
</dbReference>
<feature type="region of interest" description="Disordered" evidence="2">
    <location>
        <begin position="422"/>
        <end position="455"/>
    </location>
</feature>
<keyword evidence="7" id="KW-1185">Reference proteome</keyword>
<evidence type="ECO:0000259" key="4">
    <source>
        <dbReference type="Pfam" id="PF05004"/>
    </source>
</evidence>
<dbReference type="InterPro" id="IPR011989">
    <property type="entry name" value="ARM-like"/>
</dbReference>
<evidence type="ECO:0000313" key="7">
    <source>
        <dbReference type="Proteomes" id="UP000747110"/>
    </source>
</evidence>
<dbReference type="InterPro" id="IPR039777">
    <property type="entry name" value="IFRD"/>
</dbReference>